<accession>A0A858NF09</accession>
<evidence type="ECO:0000256" key="3">
    <source>
        <dbReference type="ARBA" id="ARBA00022562"/>
    </source>
</evidence>
<dbReference type="InterPro" id="IPR022692">
    <property type="entry name" value="Gemini_AL1_REP_central"/>
</dbReference>
<dbReference type="Gene3D" id="3.40.1310.20">
    <property type="match status" value="1"/>
</dbReference>
<dbReference type="PRINTS" id="PR00228">
    <property type="entry name" value="GEMCOATCLVL1"/>
</dbReference>
<dbReference type="GO" id="GO:0016888">
    <property type="term" value="F:DNA endonuclease activity, producing 5'-phosphomonoesters"/>
    <property type="evidence" value="ECO:0007669"/>
    <property type="project" value="InterPro"/>
</dbReference>
<comment type="subcellular location">
    <subcellularLocation>
        <location evidence="1">Host nucleus</location>
    </subcellularLocation>
</comment>
<evidence type="ECO:0000313" key="5">
    <source>
        <dbReference type="EMBL" id="QJB18610.1"/>
    </source>
</evidence>
<dbReference type="InterPro" id="IPR001301">
    <property type="entry name" value="Gemini_AL1_CLV"/>
</dbReference>
<keyword evidence="3" id="KW-1048">Host nucleus</keyword>
<sequence length="337" mass="38097">MSADFVAVHVLLLPCPRPVACPNYNYPQSGDLDGFRVMERFSYLGAECIIGRELHKNKGLHLHCFVDFGEKFRGRGAEIFDVDGRHPNIETVGRTPWCAYDYAIKDGDVICGGAERPIETSNVGTSTVDKWAQITSATCRNEFWELVHRLDPKAAAVSFTSLSKYCDWRFTPVPPVYESPAGITFVDGEMDGRDDWVRQAKIGDKRTGERVKSLVLYGESQTGKTLWARSLGRHIYCIGLVSGAECMKADQVDYAVFDDIRGGMKFFHSFKEWLGSQAYVTVKELYREPKLVPWNKPSIWLSNGDPRLDMTEGEVDWMQKNCVFVECNEAIFRASTE</sequence>
<reference evidence="5" key="1">
    <citation type="submission" date="2020-04" db="EMBL/GenBank/DDBJ databases">
        <title>Genomes of microviruses in a sewage oxidation pond.</title>
        <authorList>
            <person name="Schreck J."/>
            <person name="Kraberger S."/>
            <person name="Scotch M."/>
            <person name="Halden R.U."/>
            <person name="Varsani A."/>
        </authorList>
    </citation>
    <scope>NUCLEOTIDE SEQUENCE</scope>
    <source>
        <strain evidence="5">6435_100</strain>
    </source>
</reference>
<organism evidence="5">
    <name type="scientific">Genomoviridae sp</name>
    <dbReference type="NCBI Taxonomy" id="2202565"/>
    <lineage>
        <taxon>Viruses</taxon>
        <taxon>Monodnaviria</taxon>
        <taxon>Shotokuvirae</taxon>
        <taxon>Cressdnaviricota</taxon>
        <taxon>Repensiviricetes</taxon>
        <taxon>Geplafuvirales</taxon>
        <taxon>Genomoviridae</taxon>
    </lineage>
</organism>
<dbReference type="InterPro" id="IPR027417">
    <property type="entry name" value="P-loop_NTPase"/>
</dbReference>
<evidence type="ECO:0000256" key="2">
    <source>
        <dbReference type="ARBA" id="ARBA00014531"/>
    </source>
</evidence>
<dbReference type="Gene3D" id="3.40.50.300">
    <property type="entry name" value="P-loop containing nucleotide triphosphate hydrolases"/>
    <property type="match status" value="1"/>
</dbReference>
<dbReference type="GO" id="GO:0005198">
    <property type="term" value="F:structural molecule activity"/>
    <property type="evidence" value="ECO:0007669"/>
    <property type="project" value="InterPro"/>
</dbReference>
<feature type="domain" description="Geminivirus AL1 replication-associated protein central" evidence="4">
    <location>
        <begin position="129"/>
        <end position="227"/>
    </location>
</feature>
<dbReference type="EMBL" id="MT309846">
    <property type="protein sequence ID" value="QJB18610.1"/>
    <property type="molecule type" value="Genomic_DNA"/>
</dbReference>
<dbReference type="SUPFAM" id="SSF55464">
    <property type="entry name" value="Origin of replication-binding domain, RBD-like"/>
    <property type="match status" value="1"/>
</dbReference>
<name>A0A858NF09_9VIRU</name>
<protein>
    <recommendedName>
        <fullName evidence="2">Replication-associated protein</fullName>
    </recommendedName>
</protein>
<evidence type="ECO:0000259" key="4">
    <source>
        <dbReference type="Pfam" id="PF08283"/>
    </source>
</evidence>
<evidence type="ECO:0000256" key="1">
    <source>
        <dbReference type="ARBA" id="ARBA00004147"/>
    </source>
</evidence>
<proteinExistence type="predicted"/>
<dbReference type="Pfam" id="PF08283">
    <property type="entry name" value="Gemini_AL1_M"/>
    <property type="match status" value="1"/>
</dbReference>
<dbReference type="GO" id="GO:0042025">
    <property type="term" value="C:host cell nucleus"/>
    <property type="evidence" value="ECO:0007669"/>
    <property type="project" value="UniProtKB-SubCell"/>
</dbReference>